<dbReference type="Pfam" id="PF00196">
    <property type="entry name" value="GerE"/>
    <property type="match status" value="1"/>
</dbReference>
<comment type="caution">
    <text evidence="3">Lacks conserved residue(s) required for the propagation of feature annotation.</text>
</comment>
<evidence type="ECO:0000313" key="7">
    <source>
        <dbReference type="EMBL" id="SDG45493.1"/>
    </source>
</evidence>
<dbReference type="InterPro" id="IPR051015">
    <property type="entry name" value="EvgA-like"/>
</dbReference>
<dbReference type="SMART" id="SM00421">
    <property type="entry name" value="HTH_LUXR"/>
    <property type="match status" value="1"/>
</dbReference>
<dbReference type="CDD" id="cd17535">
    <property type="entry name" value="REC_NarL-like"/>
    <property type="match status" value="1"/>
</dbReference>
<keyword evidence="8" id="KW-1185">Reference proteome</keyword>
<dbReference type="InterPro" id="IPR036388">
    <property type="entry name" value="WH-like_DNA-bd_sf"/>
</dbReference>
<evidence type="ECO:0000259" key="6">
    <source>
        <dbReference type="PROSITE" id="PS50110"/>
    </source>
</evidence>
<dbReference type="PANTHER" id="PTHR45566:SF2">
    <property type="entry name" value="NARL SUBFAMILY"/>
    <property type="match status" value="1"/>
</dbReference>
<evidence type="ECO:0000313" key="8">
    <source>
        <dbReference type="Proteomes" id="UP000217076"/>
    </source>
</evidence>
<dbReference type="CDD" id="cd06170">
    <property type="entry name" value="LuxR_C_like"/>
    <property type="match status" value="1"/>
</dbReference>
<name>A0A1G7UDD6_9PROT</name>
<evidence type="ECO:0000256" key="1">
    <source>
        <dbReference type="ARBA" id="ARBA00022553"/>
    </source>
</evidence>
<dbReference type="EMBL" id="FNCV01000001">
    <property type="protein sequence ID" value="SDG45493.1"/>
    <property type="molecule type" value="Genomic_DNA"/>
</dbReference>
<evidence type="ECO:0000256" key="2">
    <source>
        <dbReference type="ARBA" id="ARBA00023125"/>
    </source>
</evidence>
<dbReference type="InterPro" id="IPR000792">
    <property type="entry name" value="Tscrpt_reg_LuxR_C"/>
</dbReference>
<dbReference type="PROSITE" id="PS50043">
    <property type="entry name" value="HTH_LUXR_2"/>
    <property type="match status" value="1"/>
</dbReference>
<dbReference type="OrthoDB" id="9807052at2"/>
<dbReference type="RefSeq" id="WP_092614252.1">
    <property type="nucleotide sequence ID" value="NZ_FNCV01000001.1"/>
</dbReference>
<keyword evidence="2" id="KW-0238">DNA-binding</keyword>
<dbReference type="InterPro" id="IPR001789">
    <property type="entry name" value="Sig_transdc_resp-reg_receiver"/>
</dbReference>
<keyword evidence="1" id="KW-0597">Phosphoprotein</keyword>
<reference evidence="8" key="1">
    <citation type="submission" date="2016-10" db="EMBL/GenBank/DDBJ databases">
        <authorList>
            <person name="Varghese N."/>
            <person name="Submissions S."/>
        </authorList>
    </citation>
    <scope>NUCLEOTIDE SEQUENCE [LARGE SCALE GENOMIC DNA]</scope>
    <source>
        <strain evidence="8">930I</strain>
    </source>
</reference>
<feature type="domain" description="HTH luxR-type" evidence="5">
    <location>
        <begin position="168"/>
        <end position="233"/>
    </location>
</feature>
<dbReference type="SUPFAM" id="SSF46894">
    <property type="entry name" value="C-terminal effector domain of the bipartite response regulators"/>
    <property type="match status" value="1"/>
</dbReference>
<dbReference type="GO" id="GO:0003677">
    <property type="term" value="F:DNA binding"/>
    <property type="evidence" value="ECO:0007669"/>
    <property type="project" value="UniProtKB-KW"/>
</dbReference>
<dbReference type="GO" id="GO:0000160">
    <property type="term" value="P:phosphorelay signal transduction system"/>
    <property type="evidence" value="ECO:0007669"/>
    <property type="project" value="InterPro"/>
</dbReference>
<dbReference type="PRINTS" id="PR00038">
    <property type="entry name" value="HTHLUXR"/>
</dbReference>
<dbReference type="Proteomes" id="UP000217076">
    <property type="component" value="Unassembled WGS sequence"/>
</dbReference>
<evidence type="ECO:0000256" key="3">
    <source>
        <dbReference type="PROSITE-ProRule" id="PRU00169"/>
    </source>
</evidence>
<organism evidence="7 8">
    <name type="scientific">Roseospirillum parvum</name>
    <dbReference type="NCBI Taxonomy" id="83401"/>
    <lineage>
        <taxon>Bacteria</taxon>
        <taxon>Pseudomonadati</taxon>
        <taxon>Pseudomonadota</taxon>
        <taxon>Alphaproteobacteria</taxon>
        <taxon>Rhodospirillales</taxon>
        <taxon>Rhodospirillaceae</taxon>
        <taxon>Roseospirillum</taxon>
    </lineage>
</organism>
<feature type="region of interest" description="Disordered" evidence="4">
    <location>
        <begin position="1"/>
        <end position="29"/>
    </location>
</feature>
<dbReference type="PROSITE" id="PS50110">
    <property type="entry name" value="RESPONSE_REGULATORY"/>
    <property type="match status" value="1"/>
</dbReference>
<dbReference type="AlphaFoldDB" id="A0A1G7UDD6"/>
<proteinExistence type="predicted"/>
<dbReference type="SMART" id="SM00448">
    <property type="entry name" value="REC"/>
    <property type="match status" value="1"/>
</dbReference>
<dbReference type="STRING" id="83401.SAMN05421742_101294"/>
<gene>
    <name evidence="7" type="ORF">SAMN05421742_101294</name>
</gene>
<feature type="domain" description="Response regulatory" evidence="6">
    <location>
        <begin position="36"/>
        <end position="153"/>
    </location>
</feature>
<sequence>MSPSDTEDIPPRGDPAASRPLRLEAPPRSAPERPIEVVVAEKNPLLQGAVVRLLQGDGRFVVLAVAADGERFLTAVERFAFDIGLIGWEMPYLNGPGVLEKLRPLPQPKPRILVYTGSPDPDIPRRAMALGAAGFCTKAGPPEKLLDALAQVAAGRMVFPFVDVARLDTRPLDHLTGRERQLLAALADGLTNAQMAERLGISLNTVKFHLKNLFEKLGITNRAQAVAAYLKAQER</sequence>
<dbReference type="InterPro" id="IPR016032">
    <property type="entry name" value="Sig_transdc_resp-reg_C-effctor"/>
</dbReference>
<dbReference type="Gene3D" id="1.10.10.10">
    <property type="entry name" value="Winged helix-like DNA-binding domain superfamily/Winged helix DNA-binding domain"/>
    <property type="match status" value="1"/>
</dbReference>
<dbReference type="PANTHER" id="PTHR45566">
    <property type="entry name" value="HTH-TYPE TRANSCRIPTIONAL REGULATOR YHJB-RELATED"/>
    <property type="match status" value="1"/>
</dbReference>
<dbReference type="Gene3D" id="3.40.50.2300">
    <property type="match status" value="1"/>
</dbReference>
<evidence type="ECO:0000256" key="4">
    <source>
        <dbReference type="SAM" id="MobiDB-lite"/>
    </source>
</evidence>
<dbReference type="GO" id="GO:0006355">
    <property type="term" value="P:regulation of DNA-templated transcription"/>
    <property type="evidence" value="ECO:0007669"/>
    <property type="project" value="InterPro"/>
</dbReference>
<dbReference type="InterPro" id="IPR011006">
    <property type="entry name" value="CheY-like_superfamily"/>
</dbReference>
<accession>A0A1G7UDD6</accession>
<dbReference type="Pfam" id="PF00072">
    <property type="entry name" value="Response_reg"/>
    <property type="match status" value="1"/>
</dbReference>
<protein>
    <submittedName>
        <fullName evidence="7">Two-component system, NarL family, nitrate/nitrite response regulator NarP</fullName>
    </submittedName>
</protein>
<dbReference type="InterPro" id="IPR058245">
    <property type="entry name" value="NreC/VraR/RcsB-like_REC"/>
</dbReference>
<dbReference type="SUPFAM" id="SSF52172">
    <property type="entry name" value="CheY-like"/>
    <property type="match status" value="1"/>
</dbReference>
<evidence type="ECO:0000259" key="5">
    <source>
        <dbReference type="PROSITE" id="PS50043"/>
    </source>
</evidence>